<proteinExistence type="inferred from homology"/>
<evidence type="ECO:0000256" key="3">
    <source>
        <dbReference type="ARBA" id="ARBA00022691"/>
    </source>
</evidence>
<protein>
    <recommendedName>
        <fullName evidence="5">Methyltransferase domain-containing protein</fullName>
    </recommendedName>
</protein>
<evidence type="ECO:0000256" key="1">
    <source>
        <dbReference type="ARBA" id="ARBA00005179"/>
    </source>
</evidence>
<keyword evidence="3" id="KW-0949">S-adenosyl-L-methionine</keyword>
<sequence length="280" mass="31667">MASDKDTKPSWYQTDVKSINPGAQQLLENYSGIPAEDVVSHVLKLRDEAFQICPYPCIGQMRFLSFHLSRHPLYGRVMEYLRNNPKAGFLDAGCCVGQEIRFLAHQGIPSHQLFALDLEQAFIDLGYQLFRDKDSLQATFTCGNLLEDNDSQALTQTLGGKIDIVFAGSLLHLWNYETQLKATTRLVRLLRDQVGVMVIGRQVGSLFAGDYPLTGFNDGTQYRHNLESLKGLWHDIGQATHTQWKVDASLEIDDVVRQNTDASWGDSNMRVIWWSATRIE</sequence>
<evidence type="ECO:0000313" key="6">
    <source>
        <dbReference type="EMBL" id="KAL2869558.1"/>
    </source>
</evidence>
<reference evidence="6 7" key="1">
    <citation type="submission" date="2024-07" db="EMBL/GenBank/DDBJ databases">
        <title>Section-level genome sequencing and comparative genomics of Aspergillus sections Usti and Cavernicolus.</title>
        <authorList>
            <consortium name="Lawrence Berkeley National Laboratory"/>
            <person name="Nybo J.L."/>
            <person name="Vesth T.C."/>
            <person name="Theobald S."/>
            <person name="Frisvad J.C."/>
            <person name="Larsen T.O."/>
            <person name="Kjaerboelling I."/>
            <person name="Rothschild-Mancinelli K."/>
            <person name="Lyhne E.K."/>
            <person name="Kogle M.E."/>
            <person name="Barry K."/>
            <person name="Clum A."/>
            <person name="Na H."/>
            <person name="Ledsgaard L."/>
            <person name="Lin J."/>
            <person name="Lipzen A."/>
            <person name="Kuo A."/>
            <person name="Riley R."/>
            <person name="Mondo S."/>
            <person name="Labutti K."/>
            <person name="Haridas S."/>
            <person name="Pangalinan J."/>
            <person name="Salamov A.A."/>
            <person name="Simmons B.A."/>
            <person name="Magnuson J.K."/>
            <person name="Chen J."/>
            <person name="Drula E."/>
            <person name="Henrissat B."/>
            <person name="Wiebenga A."/>
            <person name="Lubbers R.J."/>
            <person name="Gomes A.C."/>
            <person name="Macurrencykelacurrency M.R."/>
            <person name="Stajich J."/>
            <person name="Grigoriev I.V."/>
            <person name="Mortensen U.H."/>
            <person name="De Vries R.P."/>
            <person name="Baker S.E."/>
            <person name="Andersen M.R."/>
        </authorList>
    </citation>
    <scope>NUCLEOTIDE SEQUENCE [LARGE SCALE GENOMIC DNA]</scope>
    <source>
        <strain evidence="6 7">CBS 449.75</strain>
    </source>
</reference>
<gene>
    <name evidence="6" type="ORF">BJX67DRAFT_332934</name>
</gene>
<dbReference type="EMBL" id="JBFXLQ010000009">
    <property type="protein sequence ID" value="KAL2869558.1"/>
    <property type="molecule type" value="Genomic_DNA"/>
</dbReference>
<dbReference type="Pfam" id="PF13649">
    <property type="entry name" value="Methyltransf_25"/>
    <property type="match status" value="1"/>
</dbReference>
<evidence type="ECO:0000256" key="2">
    <source>
        <dbReference type="ARBA" id="ARBA00022679"/>
    </source>
</evidence>
<comment type="similarity">
    <text evidence="4">Belongs to the class I-like SAM-binding methyltransferase superfamily.</text>
</comment>
<dbReference type="InterPro" id="IPR051654">
    <property type="entry name" value="Meroterpenoid_MTases"/>
</dbReference>
<keyword evidence="2" id="KW-0808">Transferase</keyword>
<comment type="pathway">
    <text evidence="1">Secondary metabolite biosynthesis.</text>
</comment>
<dbReference type="InterPro" id="IPR029063">
    <property type="entry name" value="SAM-dependent_MTases_sf"/>
</dbReference>
<dbReference type="PANTHER" id="PTHR35897">
    <property type="entry name" value="METHYLTRANSFERASE AUSD"/>
    <property type="match status" value="1"/>
</dbReference>
<evidence type="ECO:0000259" key="5">
    <source>
        <dbReference type="Pfam" id="PF13649"/>
    </source>
</evidence>
<dbReference type="GeneID" id="98142604"/>
<organism evidence="6 7">
    <name type="scientific">Aspergillus lucknowensis</name>
    <dbReference type="NCBI Taxonomy" id="176173"/>
    <lineage>
        <taxon>Eukaryota</taxon>
        <taxon>Fungi</taxon>
        <taxon>Dikarya</taxon>
        <taxon>Ascomycota</taxon>
        <taxon>Pezizomycotina</taxon>
        <taxon>Eurotiomycetes</taxon>
        <taxon>Eurotiomycetidae</taxon>
        <taxon>Eurotiales</taxon>
        <taxon>Aspergillaceae</taxon>
        <taxon>Aspergillus</taxon>
        <taxon>Aspergillus subgen. Nidulantes</taxon>
    </lineage>
</organism>
<dbReference type="Gene3D" id="3.40.50.150">
    <property type="entry name" value="Vaccinia Virus protein VP39"/>
    <property type="match status" value="1"/>
</dbReference>
<evidence type="ECO:0000313" key="7">
    <source>
        <dbReference type="Proteomes" id="UP001610432"/>
    </source>
</evidence>
<name>A0ABR4LYD7_9EURO</name>
<feature type="domain" description="Methyltransferase" evidence="5">
    <location>
        <begin position="90"/>
        <end position="192"/>
    </location>
</feature>
<dbReference type="InterPro" id="IPR041698">
    <property type="entry name" value="Methyltransf_25"/>
</dbReference>
<dbReference type="RefSeq" id="XP_070888537.1">
    <property type="nucleotide sequence ID" value="XM_071027532.1"/>
</dbReference>
<dbReference type="SUPFAM" id="SSF53335">
    <property type="entry name" value="S-adenosyl-L-methionine-dependent methyltransferases"/>
    <property type="match status" value="1"/>
</dbReference>
<accession>A0ABR4LYD7</accession>
<keyword evidence="7" id="KW-1185">Reference proteome</keyword>
<dbReference type="Proteomes" id="UP001610432">
    <property type="component" value="Unassembled WGS sequence"/>
</dbReference>
<comment type="caution">
    <text evidence="6">The sequence shown here is derived from an EMBL/GenBank/DDBJ whole genome shotgun (WGS) entry which is preliminary data.</text>
</comment>
<evidence type="ECO:0000256" key="4">
    <source>
        <dbReference type="ARBA" id="ARBA00038314"/>
    </source>
</evidence>
<dbReference type="PANTHER" id="PTHR35897:SF1">
    <property type="entry name" value="METHYLTRANSFERASE AUSD"/>
    <property type="match status" value="1"/>
</dbReference>